<comment type="caution">
    <text evidence="6">The sequence shown here is derived from an EMBL/GenBank/DDBJ whole genome shotgun (WGS) entry which is preliminary data.</text>
</comment>
<dbReference type="Gene3D" id="3.40.50.720">
    <property type="entry name" value="NAD(P)-binding Rossmann-like Domain"/>
    <property type="match status" value="1"/>
</dbReference>
<evidence type="ECO:0000256" key="3">
    <source>
        <dbReference type="ARBA" id="ARBA00023027"/>
    </source>
</evidence>
<dbReference type="SUPFAM" id="SSF48179">
    <property type="entry name" value="6-phosphogluconate dehydrogenase C-terminal domain-like"/>
    <property type="match status" value="1"/>
</dbReference>
<dbReference type="Gene3D" id="1.10.1040.10">
    <property type="entry name" value="N-(1-d-carboxylethyl)-l-norvaline Dehydrogenase, domain 2"/>
    <property type="match status" value="1"/>
</dbReference>
<feature type="domain" description="3-hydroxyisobutyrate dehydrogenase-like NAD-binding" evidence="5">
    <location>
        <begin position="167"/>
        <end position="285"/>
    </location>
</feature>
<keyword evidence="2" id="KW-0560">Oxidoreductase</keyword>
<dbReference type="EMBL" id="SJDL01000002">
    <property type="protein sequence ID" value="TBW59047.1"/>
    <property type="molecule type" value="Genomic_DNA"/>
</dbReference>
<name>A0ABY1ZQ10_9GAMM</name>
<keyword evidence="3" id="KW-0520">NAD</keyword>
<reference evidence="6 7" key="1">
    <citation type="submission" date="2019-02" db="EMBL/GenBank/DDBJ databases">
        <title>Marinobacter halodurans sp. nov., a marine bacterium isolated from sea tidal flat.</title>
        <authorList>
            <person name="Yoo Y."/>
            <person name="Lee D.W."/>
            <person name="Kim B.S."/>
            <person name="Kim J.-J."/>
        </authorList>
    </citation>
    <scope>NUCLEOTIDE SEQUENCE [LARGE SCALE GENOMIC DNA]</scope>
    <source>
        <strain evidence="6 7">YJ-S3-2</strain>
    </source>
</reference>
<dbReference type="SUPFAM" id="SSF51735">
    <property type="entry name" value="NAD(P)-binding Rossmann-fold domains"/>
    <property type="match status" value="1"/>
</dbReference>
<dbReference type="InterPro" id="IPR002204">
    <property type="entry name" value="3-OH-isobutyrate_DH-rel_CS"/>
</dbReference>
<evidence type="ECO:0000259" key="5">
    <source>
        <dbReference type="Pfam" id="PF14833"/>
    </source>
</evidence>
<proteinExistence type="inferred from homology"/>
<dbReference type="Proteomes" id="UP000313645">
    <property type="component" value="Unassembled WGS sequence"/>
</dbReference>
<evidence type="ECO:0000256" key="1">
    <source>
        <dbReference type="ARBA" id="ARBA00009080"/>
    </source>
</evidence>
<evidence type="ECO:0000259" key="4">
    <source>
        <dbReference type="Pfam" id="PF03446"/>
    </source>
</evidence>
<dbReference type="Pfam" id="PF03446">
    <property type="entry name" value="NAD_binding_2"/>
    <property type="match status" value="1"/>
</dbReference>
<organism evidence="6 7">
    <name type="scientific">Marinobacter halodurans</name>
    <dbReference type="NCBI Taxonomy" id="2528979"/>
    <lineage>
        <taxon>Bacteria</taxon>
        <taxon>Pseudomonadati</taxon>
        <taxon>Pseudomonadota</taxon>
        <taxon>Gammaproteobacteria</taxon>
        <taxon>Pseudomonadales</taxon>
        <taxon>Marinobacteraceae</taxon>
        <taxon>Marinobacter</taxon>
    </lineage>
</organism>
<protein>
    <submittedName>
        <fullName evidence="6">NAD(P)-dependent oxidoreductase</fullName>
    </submittedName>
</protein>
<dbReference type="InterPro" id="IPR015815">
    <property type="entry name" value="HIBADH-related"/>
</dbReference>
<dbReference type="PIRSF" id="PIRSF000103">
    <property type="entry name" value="HIBADH"/>
    <property type="match status" value="1"/>
</dbReference>
<dbReference type="InterPro" id="IPR029154">
    <property type="entry name" value="HIBADH-like_NADP-bd"/>
</dbReference>
<comment type="similarity">
    <text evidence="1">Belongs to the HIBADH-related family.</text>
</comment>
<evidence type="ECO:0000313" key="7">
    <source>
        <dbReference type="Proteomes" id="UP000313645"/>
    </source>
</evidence>
<dbReference type="InterPro" id="IPR036291">
    <property type="entry name" value="NAD(P)-bd_dom_sf"/>
</dbReference>
<dbReference type="RefSeq" id="WP_131478393.1">
    <property type="nucleotide sequence ID" value="NZ_SJDL01000002.1"/>
</dbReference>
<gene>
    <name evidence="6" type="ORF">EZI54_01665</name>
</gene>
<feature type="domain" description="6-phosphogluconate dehydrogenase NADP-binding" evidence="4">
    <location>
        <begin position="4"/>
        <end position="164"/>
    </location>
</feature>
<dbReference type="PROSITE" id="PS00895">
    <property type="entry name" value="3_HYDROXYISOBUT_DH"/>
    <property type="match status" value="1"/>
</dbReference>
<dbReference type="InterPro" id="IPR008927">
    <property type="entry name" value="6-PGluconate_DH-like_C_sf"/>
</dbReference>
<dbReference type="PANTHER" id="PTHR43060">
    <property type="entry name" value="3-HYDROXYISOBUTYRATE DEHYDROGENASE-LIKE 1, MITOCHONDRIAL-RELATED"/>
    <property type="match status" value="1"/>
</dbReference>
<dbReference type="Pfam" id="PF14833">
    <property type="entry name" value="NAD_binding_11"/>
    <property type="match status" value="1"/>
</dbReference>
<dbReference type="InterPro" id="IPR013328">
    <property type="entry name" value="6PGD_dom2"/>
</dbReference>
<dbReference type="InterPro" id="IPR006115">
    <property type="entry name" value="6PGDH_NADP-bd"/>
</dbReference>
<sequence length="294" mass="31306">MSSKVTFIGLGVMGYPMAGHLANAGHDVTVFNRTSAKAGEWTREYKGKACSSIAEAVAEADFVMTCVGADPDLRQVYLGPGGIIANAPDHAILVDHTTVSAGVTAEIAQAASERGQSFIDAPVSGGQQGAENGKLTVMCGADPAAFEKARPLMELYGKAVTRMGEPGKGQLTKMVNQIAIAGLVQGLSECLYFAEKSGLDQRQVIDVISQGAAQSWQMENRADTMIAGKYDHGFAVNWMRKDLDICLTEARERGITLPVTALVDQFYADVQSMGGERWDTSSLLARLRKLGGLQ</sequence>
<keyword evidence="7" id="KW-1185">Reference proteome</keyword>
<evidence type="ECO:0000256" key="2">
    <source>
        <dbReference type="ARBA" id="ARBA00023002"/>
    </source>
</evidence>
<accession>A0ABY1ZQ10</accession>
<evidence type="ECO:0000313" key="6">
    <source>
        <dbReference type="EMBL" id="TBW59047.1"/>
    </source>
</evidence>
<dbReference type="PANTHER" id="PTHR43060:SF15">
    <property type="entry name" value="3-HYDROXYISOBUTYRATE DEHYDROGENASE-LIKE 1, MITOCHONDRIAL-RELATED"/>
    <property type="match status" value="1"/>
</dbReference>